<gene>
    <name evidence="1" type="ORF">X798_00571</name>
</gene>
<accession>A0A238C3L2</accession>
<dbReference type="Proteomes" id="UP000242913">
    <property type="component" value="Unassembled WGS sequence"/>
</dbReference>
<evidence type="ECO:0000313" key="2">
    <source>
        <dbReference type="Proteomes" id="UP000242913"/>
    </source>
</evidence>
<evidence type="ECO:0000313" key="1">
    <source>
        <dbReference type="EMBL" id="OZC12052.1"/>
    </source>
</evidence>
<name>A0A238C3L2_9BILA</name>
<sequence>MPRKKRQIELTNGWESKRRSIRLSKSTRVGNSRVCREVSPEIRSLQEGRIGLDSVAPLLSRRAKILAMKTYYQYSNDEKCDISDKSDENSFLESDCDEPHNYHRFYDHHRAPFHVKRHYEDYEDKLVPSSSFTLSIPTTKHFCIRSVLKSYRLRKSIATISVLLLNREGLIL</sequence>
<protein>
    <submittedName>
        <fullName evidence="1">Uncharacterized protein</fullName>
    </submittedName>
</protein>
<keyword evidence="2" id="KW-1185">Reference proteome</keyword>
<dbReference type="OrthoDB" id="5855744at2759"/>
<reference evidence="1 2" key="1">
    <citation type="submission" date="2015-12" db="EMBL/GenBank/DDBJ databases">
        <title>Draft genome of the nematode, Onchocerca flexuosa.</title>
        <authorList>
            <person name="Mitreva M."/>
        </authorList>
    </citation>
    <scope>NUCLEOTIDE SEQUENCE [LARGE SCALE GENOMIC DNA]</scope>
    <source>
        <strain evidence="1">Red Deer</strain>
    </source>
</reference>
<dbReference type="EMBL" id="KZ269978">
    <property type="protein sequence ID" value="OZC12052.1"/>
    <property type="molecule type" value="Genomic_DNA"/>
</dbReference>
<proteinExistence type="predicted"/>
<dbReference type="AlphaFoldDB" id="A0A238C3L2"/>
<organism evidence="1 2">
    <name type="scientific">Onchocerca flexuosa</name>
    <dbReference type="NCBI Taxonomy" id="387005"/>
    <lineage>
        <taxon>Eukaryota</taxon>
        <taxon>Metazoa</taxon>
        <taxon>Ecdysozoa</taxon>
        <taxon>Nematoda</taxon>
        <taxon>Chromadorea</taxon>
        <taxon>Rhabditida</taxon>
        <taxon>Spirurina</taxon>
        <taxon>Spiruromorpha</taxon>
        <taxon>Filarioidea</taxon>
        <taxon>Onchocercidae</taxon>
        <taxon>Onchocerca</taxon>
    </lineage>
</organism>